<gene>
    <name evidence="2" type="ORF">NDU88_004599</name>
</gene>
<feature type="compositionally biased region" description="Low complexity" evidence="1">
    <location>
        <begin position="193"/>
        <end position="205"/>
    </location>
</feature>
<feature type="region of interest" description="Disordered" evidence="1">
    <location>
        <begin position="157"/>
        <end position="206"/>
    </location>
</feature>
<keyword evidence="3" id="KW-1185">Reference proteome</keyword>
<feature type="region of interest" description="Disordered" evidence="1">
    <location>
        <begin position="64"/>
        <end position="84"/>
    </location>
</feature>
<reference evidence="2" key="1">
    <citation type="journal article" date="2022" name="bioRxiv">
        <title>Sequencing and chromosome-scale assembly of the giantPleurodeles waltlgenome.</title>
        <authorList>
            <person name="Brown T."/>
            <person name="Elewa A."/>
            <person name="Iarovenko S."/>
            <person name="Subramanian E."/>
            <person name="Araus A.J."/>
            <person name="Petzold A."/>
            <person name="Susuki M."/>
            <person name="Suzuki K.-i.T."/>
            <person name="Hayashi T."/>
            <person name="Toyoda A."/>
            <person name="Oliveira C."/>
            <person name="Osipova E."/>
            <person name="Leigh N.D."/>
            <person name="Simon A."/>
            <person name="Yun M.H."/>
        </authorList>
    </citation>
    <scope>NUCLEOTIDE SEQUENCE</scope>
    <source>
        <strain evidence="2">20211129_DDA</strain>
        <tissue evidence="2">Liver</tissue>
    </source>
</reference>
<organism evidence="2 3">
    <name type="scientific">Pleurodeles waltl</name>
    <name type="common">Iberian ribbed newt</name>
    <dbReference type="NCBI Taxonomy" id="8319"/>
    <lineage>
        <taxon>Eukaryota</taxon>
        <taxon>Metazoa</taxon>
        <taxon>Chordata</taxon>
        <taxon>Craniata</taxon>
        <taxon>Vertebrata</taxon>
        <taxon>Euteleostomi</taxon>
        <taxon>Amphibia</taxon>
        <taxon>Batrachia</taxon>
        <taxon>Caudata</taxon>
        <taxon>Salamandroidea</taxon>
        <taxon>Salamandridae</taxon>
        <taxon>Pleurodelinae</taxon>
        <taxon>Pleurodeles</taxon>
    </lineage>
</organism>
<feature type="compositionally biased region" description="Pro residues" evidence="1">
    <location>
        <begin position="160"/>
        <end position="170"/>
    </location>
</feature>
<evidence type="ECO:0000313" key="3">
    <source>
        <dbReference type="Proteomes" id="UP001066276"/>
    </source>
</evidence>
<dbReference type="AlphaFoldDB" id="A0AAV7QIT2"/>
<name>A0AAV7QIT2_PLEWA</name>
<feature type="region of interest" description="Disordered" evidence="1">
    <location>
        <begin position="1"/>
        <end position="30"/>
    </location>
</feature>
<feature type="compositionally biased region" description="Polar residues" evidence="1">
    <location>
        <begin position="1"/>
        <end position="26"/>
    </location>
</feature>
<protein>
    <submittedName>
        <fullName evidence="2">Uncharacterized protein</fullName>
    </submittedName>
</protein>
<evidence type="ECO:0000256" key="1">
    <source>
        <dbReference type="SAM" id="MobiDB-lite"/>
    </source>
</evidence>
<feature type="compositionally biased region" description="Pro residues" evidence="1">
    <location>
        <begin position="69"/>
        <end position="79"/>
    </location>
</feature>
<accession>A0AAV7QIT2</accession>
<dbReference type="Proteomes" id="UP001066276">
    <property type="component" value="Chromosome 6"/>
</dbReference>
<sequence>MIISRNLHSGPQGVSAQTPWGRQPPSTGLPGLVTTAARSLSLIDCSPPRRTPGHPARVRKVCSGGARPGPSPHCAPPPVARSTAGSPVALAQGLLPSWYGSVDGAGAAHCSCQAQTRPHVPLPLRPDPCPRSSVPVRGPLTSHWRCRDRAPSHLCLSTAVPPPPIDPPPGSAQAKDQALAAQHGPRFPGLLTSPAGISSSAGPAPELYCSLLRPPL</sequence>
<comment type="caution">
    <text evidence="2">The sequence shown here is derived from an EMBL/GenBank/DDBJ whole genome shotgun (WGS) entry which is preliminary data.</text>
</comment>
<dbReference type="EMBL" id="JANPWB010000010">
    <property type="protein sequence ID" value="KAJ1138208.1"/>
    <property type="molecule type" value="Genomic_DNA"/>
</dbReference>
<evidence type="ECO:0000313" key="2">
    <source>
        <dbReference type="EMBL" id="KAJ1138208.1"/>
    </source>
</evidence>
<proteinExistence type="predicted"/>